<protein>
    <recommendedName>
        <fullName evidence="3">Transposase</fullName>
    </recommendedName>
</protein>
<accession>A0AAV3PHM2</accession>
<dbReference type="EMBL" id="BAABME010017751">
    <property type="protein sequence ID" value="GAA0151222.1"/>
    <property type="molecule type" value="Genomic_DNA"/>
</dbReference>
<evidence type="ECO:0008006" key="3">
    <source>
        <dbReference type="Google" id="ProtNLM"/>
    </source>
</evidence>
<dbReference type="Proteomes" id="UP001454036">
    <property type="component" value="Unassembled WGS sequence"/>
</dbReference>
<comment type="caution">
    <text evidence="1">The sequence shown here is derived from an EMBL/GenBank/DDBJ whole genome shotgun (WGS) entry which is preliminary data.</text>
</comment>
<dbReference type="AlphaFoldDB" id="A0AAV3PHM2"/>
<evidence type="ECO:0000313" key="2">
    <source>
        <dbReference type="Proteomes" id="UP001454036"/>
    </source>
</evidence>
<keyword evidence="2" id="KW-1185">Reference proteome</keyword>
<evidence type="ECO:0000313" key="1">
    <source>
        <dbReference type="EMBL" id="GAA0151222.1"/>
    </source>
</evidence>
<sequence>MKYPPNLQIWDTRAQSAIYNAAPQSSYDNMVDIATKARLAEETKKRKALEEEIALLKAMQAPNEAAQDVSNKEMREMMLHLQAQLDESLLSDSSSAADPKN</sequence>
<gene>
    <name evidence="1" type="ORF">LIER_37249</name>
</gene>
<name>A0AAV3PHM2_LITER</name>
<organism evidence="1 2">
    <name type="scientific">Lithospermum erythrorhizon</name>
    <name type="common">Purple gromwell</name>
    <name type="synonym">Lithospermum officinale var. erythrorhizon</name>
    <dbReference type="NCBI Taxonomy" id="34254"/>
    <lineage>
        <taxon>Eukaryota</taxon>
        <taxon>Viridiplantae</taxon>
        <taxon>Streptophyta</taxon>
        <taxon>Embryophyta</taxon>
        <taxon>Tracheophyta</taxon>
        <taxon>Spermatophyta</taxon>
        <taxon>Magnoliopsida</taxon>
        <taxon>eudicotyledons</taxon>
        <taxon>Gunneridae</taxon>
        <taxon>Pentapetalae</taxon>
        <taxon>asterids</taxon>
        <taxon>lamiids</taxon>
        <taxon>Boraginales</taxon>
        <taxon>Boraginaceae</taxon>
        <taxon>Boraginoideae</taxon>
        <taxon>Lithospermeae</taxon>
        <taxon>Lithospermum</taxon>
    </lineage>
</organism>
<proteinExistence type="predicted"/>
<reference evidence="1 2" key="1">
    <citation type="submission" date="2024-01" db="EMBL/GenBank/DDBJ databases">
        <title>The complete chloroplast genome sequence of Lithospermum erythrorhizon: insights into the phylogenetic relationship among Boraginaceae species and the maternal lineages of purple gromwells.</title>
        <authorList>
            <person name="Okada T."/>
            <person name="Watanabe K."/>
        </authorList>
    </citation>
    <scope>NUCLEOTIDE SEQUENCE [LARGE SCALE GENOMIC DNA]</scope>
</reference>